<comment type="similarity">
    <text evidence="1">Belongs to the cyclin family.</text>
</comment>
<dbReference type="Gene3D" id="1.10.472.10">
    <property type="entry name" value="Cyclin-like"/>
    <property type="match status" value="2"/>
</dbReference>
<dbReference type="KEGG" id="ptm:GSPATT00021455001"/>
<dbReference type="GO" id="GO:0005634">
    <property type="term" value="C:nucleus"/>
    <property type="evidence" value="ECO:0000318"/>
    <property type="project" value="GO_Central"/>
</dbReference>
<evidence type="ECO:0000313" key="4">
    <source>
        <dbReference type="EMBL" id="CAK87831.1"/>
    </source>
</evidence>
<dbReference type="STRING" id="5888.A0DXR4"/>
<dbReference type="OrthoDB" id="306099at2759"/>
<dbReference type="PANTHER" id="PTHR10177">
    <property type="entry name" value="CYCLINS"/>
    <property type="match status" value="1"/>
</dbReference>
<dbReference type="InterPro" id="IPR006671">
    <property type="entry name" value="Cyclin_N"/>
</dbReference>
<feature type="compositionally biased region" description="Low complexity" evidence="2">
    <location>
        <begin position="1"/>
        <end position="19"/>
    </location>
</feature>
<reference evidence="4 5" key="1">
    <citation type="journal article" date="2006" name="Nature">
        <title>Global trends of whole-genome duplications revealed by the ciliate Paramecium tetraurelia.</title>
        <authorList>
            <consortium name="Genoscope"/>
            <person name="Aury J.-M."/>
            <person name="Jaillon O."/>
            <person name="Duret L."/>
            <person name="Noel B."/>
            <person name="Jubin C."/>
            <person name="Porcel B.M."/>
            <person name="Segurens B."/>
            <person name="Daubin V."/>
            <person name="Anthouard V."/>
            <person name="Aiach N."/>
            <person name="Arnaiz O."/>
            <person name="Billaut A."/>
            <person name="Beisson J."/>
            <person name="Blanc I."/>
            <person name="Bouhouche K."/>
            <person name="Camara F."/>
            <person name="Duharcourt S."/>
            <person name="Guigo R."/>
            <person name="Gogendeau D."/>
            <person name="Katinka M."/>
            <person name="Keller A.-M."/>
            <person name="Kissmehl R."/>
            <person name="Klotz C."/>
            <person name="Koll F."/>
            <person name="Le Moue A."/>
            <person name="Lepere C."/>
            <person name="Malinsky S."/>
            <person name="Nowacki M."/>
            <person name="Nowak J.K."/>
            <person name="Plattner H."/>
            <person name="Poulain J."/>
            <person name="Ruiz F."/>
            <person name="Serrano V."/>
            <person name="Zagulski M."/>
            <person name="Dessen P."/>
            <person name="Betermier M."/>
            <person name="Weissenbach J."/>
            <person name="Scarpelli C."/>
            <person name="Schachter V."/>
            <person name="Sperling L."/>
            <person name="Meyer E."/>
            <person name="Cohen J."/>
            <person name="Wincker P."/>
        </authorList>
    </citation>
    <scope>NUCLEOTIDE SEQUENCE [LARGE SCALE GENOMIC DNA]</scope>
    <source>
        <strain evidence="4 5">Stock d4-2</strain>
    </source>
</reference>
<dbReference type="GO" id="GO:0000307">
    <property type="term" value="C:cyclin-dependent protein kinase holoenzyme complex"/>
    <property type="evidence" value="ECO:0000318"/>
    <property type="project" value="GO_Central"/>
</dbReference>
<gene>
    <name evidence="4" type="ORF">GSPATT00021455001</name>
</gene>
<dbReference type="Proteomes" id="UP000000600">
    <property type="component" value="Unassembled WGS sequence"/>
</dbReference>
<evidence type="ECO:0000259" key="3">
    <source>
        <dbReference type="SMART" id="SM00385"/>
    </source>
</evidence>
<dbReference type="InterPro" id="IPR039361">
    <property type="entry name" value="Cyclin"/>
</dbReference>
<evidence type="ECO:0000256" key="1">
    <source>
        <dbReference type="RuleBase" id="RU000383"/>
    </source>
</evidence>
<name>A0DXR4_PARTE</name>
<proteinExistence type="inferred from homology"/>
<evidence type="ECO:0000313" key="5">
    <source>
        <dbReference type="Proteomes" id="UP000000600"/>
    </source>
</evidence>
<dbReference type="AlphaFoldDB" id="A0DXR4"/>
<accession>A0DXR4</accession>
<dbReference type="InParanoid" id="A0DXR4"/>
<dbReference type="InterPro" id="IPR036915">
    <property type="entry name" value="Cyclin-like_sf"/>
</dbReference>
<dbReference type="GO" id="GO:0016538">
    <property type="term" value="F:cyclin-dependent protein serine/threonine kinase regulator activity"/>
    <property type="evidence" value="ECO:0000318"/>
    <property type="project" value="GO_Central"/>
</dbReference>
<keyword evidence="1" id="KW-0195">Cyclin</keyword>
<evidence type="ECO:0000256" key="2">
    <source>
        <dbReference type="SAM" id="MobiDB-lite"/>
    </source>
</evidence>
<feature type="region of interest" description="Disordered" evidence="2">
    <location>
        <begin position="1"/>
        <end position="29"/>
    </location>
</feature>
<keyword evidence="5" id="KW-1185">Reference proteome</keyword>
<dbReference type="SUPFAM" id="SSF47954">
    <property type="entry name" value="Cyclin-like"/>
    <property type="match status" value="1"/>
</dbReference>
<protein>
    <recommendedName>
        <fullName evidence="3">Cyclin-like domain-containing protein</fullName>
    </recommendedName>
</protein>
<dbReference type="GO" id="GO:0005737">
    <property type="term" value="C:cytoplasm"/>
    <property type="evidence" value="ECO:0000318"/>
    <property type="project" value="GO_Central"/>
</dbReference>
<dbReference type="eggNOG" id="KOG0653">
    <property type="taxonomic scope" value="Eukaryota"/>
</dbReference>
<dbReference type="HOGENOM" id="CLU_779554_0_0_1"/>
<dbReference type="RefSeq" id="XP_001455228.1">
    <property type="nucleotide sequence ID" value="XM_001455191.1"/>
</dbReference>
<feature type="domain" description="Cyclin-like" evidence="3">
    <location>
        <begin position="120"/>
        <end position="205"/>
    </location>
</feature>
<dbReference type="GO" id="GO:0000082">
    <property type="term" value="P:G1/S transition of mitotic cell cycle"/>
    <property type="evidence" value="ECO:0000318"/>
    <property type="project" value="GO_Central"/>
</dbReference>
<organism evidence="4 5">
    <name type="scientific">Paramecium tetraurelia</name>
    <dbReference type="NCBI Taxonomy" id="5888"/>
    <lineage>
        <taxon>Eukaryota</taxon>
        <taxon>Sar</taxon>
        <taxon>Alveolata</taxon>
        <taxon>Ciliophora</taxon>
        <taxon>Intramacronucleata</taxon>
        <taxon>Oligohymenophorea</taxon>
        <taxon>Peniculida</taxon>
        <taxon>Parameciidae</taxon>
        <taxon>Paramecium</taxon>
    </lineage>
</organism>
<dbReference type="OMA" id="YALMLVN"/>
<sequence>MKSKQSSSVDTSGSISDFSPGVSNRPGQVAKVTRLEELASAIEQMSQEEENSKEIENPEELFSPLEFKLDLSVIPSTNVKTEEFYNLVLQNYLEKQQKPTQFLNKDNKGYDNEERMRFLNWSIEITNSYKMNYSTFFIICSVLDEFQKKTQKITRDSLCLTGLCCMYLASKFNDVIPLRIDQVIYISHDKFDRNKIFKKELEIFECLDHQLNFSNSFLFLTLLLRLYLSKIKDKRDDIIEISYFTLKVCCFDYGLQCKYTQSLISAGCLTYALMLVNSDNQGRVNRNIITSLLHLLENSNVVKDEQILSVGEDIEVLMERYFIDNEFRGKIKNLIEYNLIQTNLVKSYLEIKNQDL</sequence>
<dbReference type="InterPro" id="IPR013763">
    <property type="entry name" value="Cyclin-like_dom"/>
</dbReference>
<dbReference type="SMART" id="SM00385">
    <property type="entry name" value="CYCLIN"/>
    <property type="match status" value="1"/>
</dbReference>
<dbReference type="Pfam" id="PF00134">
    <property type="entry name" value="Cyclin_N"/>
    <property type="match status" value="1"/>
</dbReference>
<dbReference type="EMBL" id="CT868640">
    <property type="protein sequence ID" value="CAK87831.1"/>
    <property type="molecule type" value="Genomic_DNA"/>
</dbReference>
<dbReference type="GeneID" id="5041013"/>